<reference evidence="1 2" key="1">
    <citation type="submission" date="2017-08" db="EMBL/GenBank/DDBJ databases">
        <title>Infants hospitalized years apart are colonized by the same room-sourced microbial strains.</title>
        <authorList>
            <person name="Brooks B."/>
            <person name="Olm M.R."/>
            <person name="Firek B.A."/>
            <person name="Baker R."/>
            <person name="Thomas B.C."/>
            <person name="Morowitz M.J."/>
            <person name="Banfield J.F."/>
        </authorList>
    </citation>
    <scope>NUCLEOTIDE SEQUENCE [LARGE SCALE GENOMIC DNA]</scope>
    <source>
        <strain evidence="1">S2_005_003_R2_42</strain>
    </source>
</reference>
<evidence type="ECO:0000313" key="1">
    <source>
        <dbReference type="EMBL" id="PZQ17315.1"/>
    </source>
</evidence>
<name>A0A2W5KRC3_9GAMM</name>
<dbReference type="AlphaFoldDB" id="A0A2W5KRC3"/>
<comment type="caution">
    <text evidence="1">The sequence shown here is derived from an EMBL/GenBank/DDBJ whole genome shotgun (WGS) entry which is preliminary data.</text>
</comment>
<protein>
    <submittedName>
        <fullName evidence="1">Uncharacterized protein</fullName>
    </submittedName>
</protein>
<dbReference type="Proteomes" id="UP000249046">
    <property type="component" value="Unassembled WGS sequence"/>
</dbReference>
<organism evidence="1 2">
    <name type="scientific">Rhodanobacter denitrificans</name>
    <dbReference type="NCBI Taxonomy" id="666685"/>
    <lineage>
        <taxon>Bacteria</taxon>
        <taxon>Pseudomonadati</taxon>
        <taxon>Pseudomonadota</taxon>
        <taxon>Gammaproteobacteria</taxon>
        <taxon>Lysobacterales</taxon>
        <taxon>Rhodanobacteraceae</taxon>
        <taxon>Rhodanobacter</taxon>
    </lineage>
</organism>
<evidence type="ECO:0000313" key="2">
    <source>
        <dbReference type="Proteomes" id="UP000249046"/>
    </source>
</evidence>
<sequence length="399" mass="37593">MIDVDTVLDTPVVGGRGGDGGATGPYITGGGGGGGGGAGLVLHGGATLTLTGTLTGGAGGLPGLDTSMFHLSDGGGGGGGAGALVAGATLINRGEIAGGDGTGGRRPELAGTGGAGVVAIGDATVVTSGGIAPGVQAPAGGAPLVSAAVEFFGGGNRLVIEPGARFDGAVIVVAAASPDVLALGGDGAATFDVGQLSALDARSTAPFRGFEAFAKQGAGRWTLTGTALDTAWGVAQHWTVEDGELVANARPAASGPGASGSVTVRSGATLAGTGTAGTVAVAAGGTLAPGADAAPLGTLDVRGDVALPPGAVLAIRSDGSGACAAVAASGTLALGGTLEVRFDGKPMLGASCTIATAANVTGRFAKVIATPSIGIVGYHAQRVTFTVIGDDRLFADDFE</sequence>
<dbReference type="InterPro" id="IPR011050">
    <property type="entry name" value="Pectin_lyase_fold/virulence"/>
</dbReference>
<accession>A0A2W5KRC3</accession>
<gene>
    <name evidence="1" type="ORF">DI564_05745</name>
</gene>
<dbReference type="SUPFAM" id="SSF51126">
    <property type="entry name" value="Pectin lyase-like"/>
    <property type="match status" value="1"/>
</dbReference>
<dbReference type="EMBL" id="QFPO01000004">
    <property type="protein sequence ID" value="PZQ17315.1"/>
    <property type="molecule type" value="Genomic_DNA"/>
</dbReference>
<proteinExistence type="predicted"/>